<evidence type="ECO:0000313" key="3">
    <source>
        <dbReference type="Proteomes" id="UP000638560"/>
    </source>
</evidence>
<gene>
    <name evidence="2" type="ORF">I0C86_39645</name>
</gene>
<feature type="region of interest" description="Disordered" evidence="1">
    <location>
        <begin position="81"/>
        <end position="122"/>
    </location>
</feature>
<feature type="compositionally biased region" description="Basic and acidic residues" evidence="1">
    <location>
        <begin position="111"/>
        <end position="122"/>
    </location>
</feature>
<dbReference type="Proteomes" id="UP000638560">
    <property type="component" value="Unassembled WGS sequence"/>
</dbReference>
<sequence>MLDDLFQDPDGQPVLYQCGAEHTTWEGRTATIELLFDPIGHPRLPETDDEIIDRLVAAQPLAGREITLVTYDTGMATRARKAGLRVVKPPRDIGPELERQPRQPGRPKQRGQQDKREPTRSE</sequence>
<evidence type="ECO:0000256" key="1">
    <source>
        <dbReference type="SAM" id="MobiDB-lite"/>
    </source>
</evidence>
<name>A0ABS0H945_9ACTN</name>
<evidence type="ECO:0008006" key="4">
    <source>
        <dbReference type="Google" id="ProtNLM"/>
    </source>
</evidence>
<dbReference type="RefSeq" id="WP_196206460.1">
    <property type="nucleotide sequence ID" value="NZ_JADPUN010000407.1"/>
</dbReference>
<comment type="caution">
    <text evidence="2">The sequence shown here is derived from an EMBL/GenBank/DDBJ whole genome shotgun (WGS) entry which is preliminary data.</text>
</comment>
<evidence type="ECO:0000313" key="2">
    <source>
        <dbReference type="EMBL" id="MBF9134995.1"/>
    </source>
</evidence>
<proteinExistence type="predicted"/>
<feature type="compositionally biased region" description="Basic and acidic residues" evidence="1">
    <location>
        <begin position="89"/>
        <end position="101"/>
    </location>
</feature>
<dbReference type="EMBL" id="JADPUN010000407">
    <property type="protein sequence ID" value="MBF9134995.1"/>
    <property type="molecule type" value="Genomic_DNA"/>
</dbReference>
<reference evidence="2 3" key="1">
    <citation type="submission" date="2020-11" db="EMBL/GenBank/DDBJ databases">
        <title>A novel isolate from a Black sea contaminated sediment with potential to produce alkanes: Plantactinospora alkalitolerans sp. nov.</title>
        <authorList>
            <person name="Carro L."/>
            <person name="Veyisoglu A."/>
            <person name="Guven K."/>
            <person name="Schumann P."/>
            <person name="Klenk H.-P."/>
            <person name="Sahin N."/>
        </authorList>
    </citation>
    <scope>NUCLEOTIDE SEQUENCE [LARGE SCALE GENOMIC DNA]</scope>
    <source>
        <strain evidence="2 3">S1510</strain>
    </source>
</reference>
<organism evidence="2 3">
    <name type="scientific">Plantactinospora alkalitolerans</name>
    <dbReference type="NCBI Taxonomy" id="2789879"/>
    <lineage>
        <taxon>Bacteria</taxon>
        <taxon>Bacillati</taxon>
        <taxon>Actinomycetota</taxon>
        <taxon>Actinomycetes</taxon>
        <taxon>Micromonosporales</taxon>
        <taxon>Micromonosporaceae</taxon>
        <taxon>Plantactinospora</taxon>
    </lineage>
</organism>
<keyword evidence="3" id="KW-1185">Reference proteome</keyword>
<protein>
    <recommendedName>
        <fullName evidence="4">PIN domain-containing protein</fullName>
    </recommendedName>
</protein>
<accession>A0ABS0H945</accession>